<gene>
    <name evidence="10" type="ORF">M0811_14314</name>
</gene>
<keyword evidence="11" id="KW-1185">Reference proteome</keyword>
<protein>
    <recommendedName>
        <fullName evidence="4">CCR4-NOT transcription complex subunit 11</fullName>
    </recommendedName>
</protein>
<dbReference type="OrthoDB" id="10265389at2759"/>
<dbReference type="GO" id="GO:0005737">
    <property type="term" value="C:cytoplasm"/>
    <property type="evidence" value="ECO:0007669"/>
    <property type="project" value="UniProtKB-SubCell"/>
</dbReference>
<keyword evidence="6" id="KW-0805">Transcription regulation</keyword>
<evidence type="ECO:0000256" key="7">
    <source>
        <dbReference type="ARBA" id="ARBA00023158"/>
    </source>
</evidence>
<organism evidence="10 11">
    <name type="scientific">Anaeramoeba ignava</name>
    <name type="common">Anaerobic marine amoeba</name>
    <dbReference type="NCBI Taxonomy" id="1746090"/>
    <lineage>
        <taxon>Eukaryota</taxon>
        <taxon>Metamonada</taxon>
        <taxon>Anaeramoebidae</taxon>
        <taxon>Anaeramoeba</taxon>
    </lineage>
</organism>
<dbReference type="Proteomes" id="UP001149090">
    <property type="component" value="Unassembled WGS sequence"/>
</dbReference>
<accession>A0A9Q0LWQ0</accession>
<evidence type="ECO:0000256" key="4">
    <source>
        <dbReference type="ARBA" id="ARBA00014872"/>
    </source>
</evidence>
<reference evidence="10" key="1">
    <citation type="submission" date="2022-10" db="EMBL/GenBank/DDBJ databases">
        <title>Novel sulphate-reducing endosymbionts in the free-living metamonad Anaeramoeba.</title>
        <authorList>
            <person name="Jerlstrom-Hultqvist J."/>
            <person name="Cepicka I."/>
            <person name="Gallot-Lavallee L."/>
            <person name="Salas-Leiva D."/>
            <person name="Curtis B.A."/>
            <person name="Zahonova K."/>
            <person name="Pipaliya S."/>
            <person name="Dacks J."/>
            <person name="Roger A.J."/>
        </authorList>
    </citation>
    <scope>NUCLEOTIDE SEQUENCE</scope>
    <source>
        <strain evidence="10">BMAN</strain>
    </source>
</reference>
<keyword evidence="7" id="KW-0943">RNA-mediated gene silencing</keyword>
<evidence type="ECO:0000256" key="1">
    <source>
        <dbReference type="ARBA" id="ARBA00004123"/>
    </source>
</evidence>
<comment type="subcellular location">
    <subcellularLocation>
        <location evidence="2">Cytoplasm</location>
    </subcellularLocation>
    <subcellularLocation>
        <location evidence="1">Nucleus</location>
    </subcellularLocation>
</comment>
<name>A0A9Q0LWQ0_ANAIG</name>
<dbReference type="Pfam" id="PF10155">
    <property type="entry name" value="CNOT11"/>
    <property type="match status" value="1"/>
</dbReference>
<dbReference type="PANTHER" id="PTHR15975:SF0">
    <property type="entry name" value="CCR4-NOT TRANSCRIPTION COMPLEX SUBUNIT 11"/>
    <property type="match status" value="1"/>
</dbReference>
<comment type="caution">
    <text evidence="10">The sequence shown here is derived from an EMBL/GenBank/DDBJ whole genome shotgun (WGS) entry which is preliminary data.</text>
</comment>
<evidence type="ECO:0000256" key="6">
    <source>
        <dbReference type="ARBA" id="ARBA00023015"/>
    </source>
</evidence>
<comment type="similarity">
    <text evidence="3">Belongs to the CNOT11 family.</text>
</comment>
<evidence type="ECO:0000256" key="5">
    <source>
        <dbReference type="ARBA" id="ARBA00022490"/>
    </source>
</evidence>
<keyword evidence="8" id="KW-0804">Transcription</keyword>
<evidence type="ECO:0000256" key="3">
    <source>
        <dbReference type="ARBA" id="ARBA00008030"/>
    </source>
</evidence>
<proteinExistence type="inferred from homology"/>
<dbReference type="InterPro" id="IPR019312">
    <property type="entry name" value="CNOT11"/>
</dbReference>
<evidence type="ECO:0000313" key="11">
    <source>
        <dbReference type="Proteomes" id="UP001149090"/>
    </source>
</evidence>
<evidence type="ECO:0000313" key="10">
    <source>
        <dbReference type="EMBL" id="KAJ5079939.1"/>
    </source>
</evidence>
<evidence type="ECO:0000256" key="8">
    <source>
        <dbReference type="ARBA" id="ARBA00023163"/>
    </source>
</evidence>
<dbReference type="GO" id="GO:0030014">
    <property type="term" value="C:CCR4-NOT complex"/>
    <property type="evidence" value="ECO:0007669"/>
    <property type="project" value="InterPro"/>
</dbReference>
<dbReference type="GO" id="GO:0031047">
    <property type="term" value="P:regulatory ncRNA-mediated gene silencing"/>
    <property type="evidence" value="ECO:0007669"/>
    <property type="project" value="UniProtKB-KW"/>
</dbReference>
<evidence type="ECO:0000256" key="9">
    <source>
        <dbReference type="ARBA" id="ARBA00023242"/>
    </source>
</evidence>
<keyword evidence="5" id="KW-0963">Cytoplasm</keyword>
<evidence type="ECO:0000256" key="2">
    <source>
        <dbReference type="ARBA" id="ARBA00004496"/>
    </source>
</evidence>
<dbReference type="OMA" id="PDHSVQW"/>
<dbReference type="GO" id="GO:0005634">
    <property type="term" value="C:nucleus"/>
    <property type="evidence" value="ECO:0007669"/>
    <property type="project" value="UniProtKB-SubCell"/>
</dbReference>
<dbReference type="PANTHER" id="PTHR15975">
    <property type="entry name" value="CCR4-NOT TRANSCRIPTION COMPLEX SUBUNIT 11"/>
    <property type="match status" value="1"/>
</dbReference>
<sequence>MSLLKANQLNQLKVILKETSTFETIQNIFGSSFPRNTHFAVSCSLGMLVRNDLLEPQEQIVAIFLLCYLFSIEQQNQQNKKEDQIISSFIVPIIELVSRVSSQNQSERIQGYFALIFLDNIKSDFLKKTSLQILDISESDWILFTSHLKNESPHELLIKNTLDLTKNHNIGFPSQSPLIPDPNPEPSNSLFTDDDFDEVNKFHFVSDEFQPPFIQPAPGLLGISDSEIQWIDFENDHFKSIFDYLLEEQSIETQTKNLIEKSSKFPLSEEEENLLKILLQEDPQLFDGIDFTSSFLSQIIESNKMIAIEIIKNLFPKQTKDLLSKLEQINLSPQFLEVISEITKSLNLSLEFISKFILNSIQNLKKIQDQNQFQTLMHYFCDFVDILLKESSFSKKFPQNIIGELKSFSLENSNIKKSTELFKTLNNFDK</sequence>
<dbReference type="EMBL" id="JAPDFW010000020">
    <property type="protein sequence ID" value="KAJ5079939.1"/>
    <property type="molecule type" value="Genomic_DNA"/>
</dbReference>
<dbReference type="AlphaFoldDB" id="A0A9Q0LWQ0"/>
<keyword evidence="9" id="KW-0539">Nucleus</keyword>